<dbReference type="InterPro" id="IPR002575">
    <property type="entry name" value="Aminoglycoside_PTrfase"/>
</dbReference>
<dbReference type="InterPro" id="IPR041726">
    <property type="entry name" value="ACAD10_11_N"/>
</dbReference>
<dbReference type="Gene3D" id="3.30.200.20">
    <property type="entry name" value="Phosphorylase Kinase, domain 1"/>
    <property type="match status" value="1"/>
</dbReference>
<dbReference type="EMBL" id="CYGY02000047">
    <property type="protein sequence ID" value="SIT45636.1"/>
    <property type="molecule type" value="Genomic_DNA"/>
</dbReference>
<evidence type="ECO:0000313" key="3">
    <source>
        <dbReference type="Proteomes" id="UP000195569"/>
    </source>
</evidence>
<dbReference type="GO" id="GO:0016740">
    <property type="term" value="F:transferase activity"/>
    <property type="evidence" value="ECO:0007669"/>
    <property type="project" value="UniProtKB-KW"/>
</dbReference>
<evidence type="ECO:0000313" key="2">
    <source>
        <dbReference type="EMBL" id="SIT45636.1"/>
    </source>
</evidence>
<comment type="caution">
    <text evidence="2">The sequence shown here is derived from an EMBL/GenBank/DDBJ whole genome shotgun (WGS) entry which is preliminary data.</text>
</comment>
<dbReference type="InterPro" id="IPR052898">
    <property type="entry name" value="ACAD10-like"/>
</dbReference>
<dbReference type="CDD" id="cd05154">
    <property type="entry name" value="ACAD10_11_N-like"/>
    <property type="match status" value="1"/>
</dbReference>
<dbReference type="AlphaFoldDB" id="A0A1N7SE15"/>
<proteinExistence type="predicted"/>
<dbReference type="Proteomes" id="UP000195569">
    <property type="component" value="Unassembled WGS sequence"/>
</dbReference>
<dbReference type="Pfam" id="PF01636">
    <property type="entry name" value="APH"/>
    <property type="match status" value="1"/>
</dbReference>
<gene>
    <name evidence="2" type="ORF">BN2476_470091</name>
</gene>
<sequence>MKADAASDIDCTTSFSASNRFEGTRQVGAGLFDLASLDRFIAAHVPNYEGAVSIAQFNGGQSNPTYKLSGSKYNWVLRTKPGPVSQLLPTAHAIEREYLVQSALGTTGFPVPKMLTLCEDESVIGRAFYLMEHLDGRVLWEQSLPTKTPAERSAIYAEMNSVIAALHTTDYRAIGLQGFGRENGFLERQIKRWSAQYRASEIQPIAEMDALIEWLPRNVPSFSRTAIVHGDYRLDNLVFDHQAPRVIGVLDWELSTLGDPAADFAYHCVGFHSDPMMFRGIAGLDLAQLGIPSEAEYVALYERRTGIDCGEHWNFYMAFSLFKIAAILQGVAKRASEGIASSEHAHDIGAKARVRAAEGWAVANELRL</sequence>
<dbReference type="SUPFAM" id="SSF56112">
    <property type="entry name" value="Protein kinase-like (PK-like)"/>
    <property type="match status" value="1"/>
</dbReference>
<feature type="domain" description="Aminoglycoside phosphotransferase" evidence="1">
    <location>
        <begin position="54"/>
        <end position="279"/>
    </location>
</feature>
<keyword evidence="3" id="KW-1185">Reference proteome</keyword>
<reference evidence="2" key="1">
    <citation type="submission" date="2016-12" db="EMBL/GenBank/DDBJ databases">
        <authorList>
            <person name="Moulin L."/>
        </authorList>
    </citation>
    <scope>NUCLEOTIDE SEQUENCE [LARGE SCALE GENOMIC DNA]</scope>
    <source>
        <strain evidence="2">STM 7183</strain>
    </source>
</reference>
<name>A0A1N7SE15_9BURK</name>
<dbReference type="PANTHER" id="PTHR47829">
    <property type="entry name" value="HYDROLASE, PUTATIVE (AFU_ORTHOLOGUE AFUA_1G12880)-RELATED"/>
    <property type="match status" value="1"/>
</dbReference>
<protein>
    <submittedName>
        <fullName evidence="2">Aminoglycoside phosphotransferase</fullName>
    </submittedName>
</protein>
<dbReference type="Gene3D" id="3.90.1200.10">
    <property type="match status" value="1"/>
</dbReference>
<evidence type="ECO:0000259" key="1">
    <source>
        <dbReference type="Pfam" id="PF01636"/>
    </source>
</evidence>
<dbReference type="InterPro" id="IPR011009">
    <property type="entry name" value="Kinase-like_dom_sf"/>
</dbReference>
<dbReference type="PANTHER" id="PTHR47829:SF3">
    <property type="entry name" value="AMINOGLYCOSIDE PHOSPHOTRANSFERASE DOMAIN-CONTAINING PROTEIN"/>
    <property type="match status" value="1"/>
</dbReference>
<dbReference type="RefSeq" id="WP_087736746.1">
    <property type="nucleotide sequence ID" value="NZ_CYGY02000047.1"/>
</dbReference>
<accession>A0A1N7SE15</accession>
<organism evidence="2 3">
    <name type="scientific">Paraburkholderia piptadeniae</name>
    <dbReference type="NCBI Taxonomy" id="1701573"/>
    <lineage>
        <taxon>Bacteria</taxon>
        <taxon>Pseudomonadati</taxon>
        <taxon>Pseudomonadota</taxon>
        <taxon>Betaproteobacteria</taxon>
        <taxon>Burkholderiales</taxon>
        <taxon>Burkholderiaceae</taxon>
        <taxon>Paraburkholderia</taxon>
    </lineage>
</organism>
<dbReference type="OrthoDB" id="3806873at2"/>